<evidence type="ECO:0000256" key="1">
    <source>
        <dbReference type="ARBA" id="ARBA00006474"/>
    </source>
</evidence>
<evidence type="ECO:0000313" key="10">
    <source>
        <dbReference type="Proteomes" id="UP000886876"/>
    </source>
</evidence>
<evidence type="ECO:0000256" key="4">
    <source>
        <dbReference type="ARBA" id="ARBA00023125"/>
    </source>
</evidence>
<dbReference type="AlphaFoldDB" id="A0A9D1G2W6"/>
<dbReference type="PANTHER" id="PTHR22683">
    <property type="entry name" value="SPORULATION PROTEIN RELATED"/>
    <property type="match status" value="1"/>
</dbReference>
<keyword evidence="7" id="KW-0472">Membrane</keyword>
<dbReference type="GO" id="GO:0016020">
    <property type="term" value="C:membrane"/>
    <property type="evidence" value="ECO:0007669"/>
    <property type="project" value="UniProtKB-SubCell"/>
</dbReference>
<sequence>MATTNSGRKSTSSNGTAKKSGATAKKSSTAARTNTKCAKNAPRPIRREVGAAVCLFLAVLSFIGYFDVDGWFVDFFCGIIQGILGWGYYLFPPALLIMAITLAFHRGRPVAFRVFCCCMLPIIFGAIAHLLFSRTALELGGEISPLVKGLFAEGKLLEGGGLVAGLLAMALESMFSVYGAFPLLLALFLFFLIYAVNLSFSKIGAWLSGREHREYEYEPEEEYEQPKAQKKQQQPKEQPVKQPKKRKDRVIDIPMDDDPGELEDYDDVKVSYFTEDELGVKSERRPQKAQPKPEPVFDLEDELPETSFAPVTVPPVPPIEQPKPEKPSRAEVEAETAAVAEEIDRAAQTTPEYEFPPIDLLRKGTAATVDGRDEIALNRDRLETTLHSFGVAANIVGVIRGPTVTRYDLELDAGVKLTKLTNLSSDLALSLGVMNVRIAPIPDKISTVGVEVPNKIVSIVYLRDIIDSPAFKNASSSLSFAIGKDISGECVVGNIAKLPHMLIAGTTGSGKSVCLNSLLLSLLYKSTPEQVRLIMIDPKMVELGIYNGIPHLFVPVVTDPKKAAGALQWAVVEMLKRYRLFSEAGVRDLAGYNAHQKKIGGETMPQVVIVVDELADLMLVASKDVEESICRVAQMGRASGMHLIIATQRPSADVITGLMKANIPSRIAFAVSSAMESRIILDSAGAEKLIGMGDMLYSPLGSGKPMRIQGAYVSDEEREDVIDFIKRSSAPEYSEDILEQIEKAAEDKPGNGGSGSSKSQADDEPQPKSQFDELLPQAVDVIFETKQASVSMLQRRLKLGYSRAARLVDQMEQLGIVGPFEGSKPRQVLITKQQWQEMQLMNGAAPTERFQTEMEFGTDSDEE</sequence>
<dbReference type="InterPro" id="IPR036388">
    <property type="entry name" value="WH-like_DNA-bd_sf"/>
</dbReference>
<reference evidence="9" key="2">
    <citation type="journal article" date="2021" name="PeerJ">
        <title>Extensive microbial diversity within the chicken gut microbiome revealed by metagenomics and culture.</title>
        <authorList>
            <person name="Gilroy R."/>
            <person name="Ravi A."/>
            <person name="Getino M."/>
            <person name="Pursley I."/>
            <person name="Horton D.L."/>
            <person name="Alikhan N.F."/>
            <person name="Baker D."/>
            <person name="Gharbi K."/>
            <person name="Hall N."/>
            <person name="Watson M."/>
            <person name="Adriaenssens E.M."/>
            <person name="Foster-Nyarko E."/>
            <person name="Jarju S."/>
            <person name="Secka A."/>
            <person name="Antonio M."/>
            <person name="Oren A."/>
            <person name="Chaudhuri R.R."/>
            <person name="La Ragione R."/>
            <person name="Hildebrand F."/>
            <person name="Pallen M.J."/>
        </authorList>
    </citation>
    <scope>NUCLEOTIDE SEQUENCE</scope>
    <source>
        <strain evidence="9">ChiHecec3B27-6122</strain>
    </source>
</reference>
<dbReference type="InterPro" id="IPR018541">
    <property type="entry name" value="Ftsk_gamma"/>
</dbReference>
<evidence type="ECO:0000313" key="9">
    <source>
        <dbReference type="EMBL" id="HIS96527.1"/>
    </source>
</evidence>
<proteinExistence type="inferred from homology"/>
<dbReference type="InterPro" id="IPR027417">
    <property type="entry name" value="P-loop_NTPase"/>
</dbReference>
<dbReference type="EMBL" id="DVJS01000024">
    <property type="protein sequence ID" value="HIS96527.1"/>
    <property type="molecule type" value="Genomic_DNA"/>
</dbReference>
<dbReference type="Gene3D" id="3.40.50.300">
    <property type="entry name" value="P-loop containing nucleotide triphosphate hydrolases"/>
    <property type="match status" value="1"/>
</dbReference>
<feature type="compositionally biased region" description="Low complexity" evidence="6">
    <location>
        <begin position="231"/>
        <end position="241"/>
    </location>
</feature>
<keyword evidence="7" id="KW-0812">Transmembrane</keyword>
<feature type="compositionally biased region" description="Polar residues" evidence="6">
    <location>
        <begin position="1"/>
        <end position="13"/>
    </location>
</feature>
<dbReference type="InterPro" id="IPR036390">
    <property type="entry name" value="WH_DNA-bd_sf"/>
</dbReference>
<dbReference type="Proteomes" id="UP000886876">
    <property type="component" value="Unassembled WGS sequence"/>
</dbReference>
<feature type="compositionally biased region" description="Acidic residues" evidence="6">
    <location>
        <begin position="254"/>
        <end position="264"/>
    </location>
</feature>
<dbReference type="PANTHER" id="PTHR22683:SF41">
    <property type="entry name" value="DNA TRANSLOCASE FTSK"/>
    <property type="match status" value="1"/>
</dbReference>
<evidence type="ECO:0000256" key="5">
    <source>
        <dbReference type="PROSITE-ProRule" id="PRU00289"/>
    </source>
</evidence>
<evidence type="ECO:0000256" key="3">
    <source>
        <dbReference type="ARBA" id="ARBA00022840"/>
    </source>
</evidence>
<keyword evidence="3 5" id="KW-0067">ATP-binding</keyword>
<feature type="region of interest" description="Disordered" evidence="6">
    <location>
        <begin position="218"/>
        <end position="264"/>
    </location>
</feature>
<dbReference type="InterPro" id="IPR003593">
    <property type="entry name" value="AAA+_ATPase"/>
</dbReference>
<dbReference type="GO" id="GO:0003677">
    <property type="term" value="F:DNA binding"/>
    <property type="evidence" value="ECO:0007669"/>
    <property type="project" value="UniProtKB-KW"/>
</dbReference>
<evidence type="ECO:0000256" key="7">
    <source>
        <dbReference type="SAM" id="Phobius"/>
    </source>
</evidence>
<dbReference type="InterPro" id="IPR050206">
    <property type="entry name" value="FtsK/SpoIIIE/SftA"/>
</dbReference>
<reference evidence="9" key="1">
    <citation type="submission" date="2020-10" db="EMBL/GenBank/DDBJ databases">
        <authorList>
            <person name="Gilroy R."/>
        </authorList>
    </citation>
    <scope>NUCLEOTIDE SEQUENCE</scope>
    <source>
        <strain evidence="9">ChiHecec3B27-6122</strain>
    </source>
</reference>
<feature type="region of interest" description="Disordered" evidence="6">
    <location>
        <begin position="1"/>
        <end position="35"/>
    </location>
</feature>
<dbReference type="InterPro" id="IPR041027">
    <property type="entry name" value="FtsK_alpha"/>
</dbReference>
<dbReference type="SMART" id="SM00843">
    <property type="entry name" value="Ftsk_gamma"/>
    <property type="match status" value="1"/>
</dbReference>
<organism evidence="9 10">
    <name type="scientific">Candidatus Scatomorpha pullistercoris</name>
    <dbReference type="NCBI Taxonomy" id="2840929"/>
    <lineage>
        <taxon>Bacteria</taxon>
        <taxon>Bacillati</taxon>
        <taxon>Bacillota</taxon>
        <taxon>Clostridia</taxon>
        <taxon>Eubacteriales</taxon>
        <taxon>Candidatus Scatomorpha</taxon>
    </lineage>
</organism>
<feature type="transmembrane region" description="Helical" evidence="7">
    <location>
        <begin position="175"/>
        <end position="196"/>
    </location>
</feature>
<dbReference type="PROSITE" id="PS50901">
    <property type="entry name" value="FTSK"/>
    <property type="match status" value="1"/>
</dbReference>
<dbReference type="Pfam" id="PF09397">
    <property type="entry name" value="FtsK_gamma"/>
    <property type="match status" value="1"/>
</dbReference>
<keyword evidence="4" id="KW-0238">DNA-binding</keyword>
<feature type="transmembrane region" description="Helical" evidence="7">
    <location>
        <begin position="111"/>
        <end position="132"/>
    </location>
</feature>
<keyword evidence="7" id="KW-1133">Transmembrane helix</keyword>
<name>A0A9D1G2W6_9FIRM</name>
<feature type="binding site" evidence="5">
    <location>
        <begin position="505"/>
        <end position="512"/>
    </location>
    <ligand>
        <name>ATP</name>
        <dbReference type="ChEBI" id="CHEBI:30616"/>
    </ligand>
</feature>
<dbReference type="Gene3D" id="3.30.980.40">
    <property type="match status" value="1"/>
</dbReference>
<feature type="region of interest" description="Disordered" evidence="6">
    <location>
        <begin position="746"/>
        <end position="769"/>
    </location>
</feature>
<dbReference type="SUPFAM" id="SSF46785">
    <property type="entry name" value="Winged helix' DNA-binding domain"/>
    <property type="match status" value="1"/>
</dbReference>
<dbReference type="Pfam" id="PF17854">
    <property type="entry name" value="FtsK_alpha"/>
    <property type="match status" value="1"/>
</dbReference>
<evidence type="ECO:0000259" key="8">
    <source>
        <dbReference type="PROSITE" id="PS50901"/>
    </source>
</evidence>
<dbReference type="SUPFAM" id="SSF52540">
    <property type="entry name" value="P-loop containing nucleoside triphosphate hydrolases"/>
    <property type="match status" value="1"/>
</dbReference>
<evidence type="ECO:0000256" key="6">
    <source>
        <dbReference type="SAM" id="MobiDB-lite"/>
    </source>
</evidence>
<feature type="region of interest" description="Disordered" evidence="6">
    <location>
        <begin position="279"/>
        <end position="329"/>
    </location>
</feature>
<accession>A0A9D1G2W6</accession>
<comment type="similarity">
    <text evidence="1">Belongs to the FtsK/SpoIIIE/SftA family.</text>
</comment>
<feature type="transmembrane region" description="Helical" evidence="7">
    <location>
        <begin position="86"/>
        <end position="104"/>
    </location>
</feature>
<dbReference type="GO" id="GO:0005524">
    <property type="term" value="F:ATP binding"/>
    <property type="evidence" value="ECO:0007669"/>
    <property type="project" value="UniProtKB-UniRule"/>
</dbReference>
<gene>
    <name evidence="9" type="ORF">IAD42_00975</name>
</gene>
<keyword evidence="2 5" id="KW-0547">Nucleotide-binding</keyword>
<feature type="compositionally biased region" description="Low complexity" evidence="6">
    <location>
        <begin position="14"/>
        <end position="35"/>
    </location>
</feature>
<dbReference type="InterPro" id="IPR002543">
    <property type="entry name" value="FtsK_dom"/>
</dbReference>
<feature type="compositionally biased region" description="Pro residues" evidence="6">
    <location>
        <begin position="312"/>
        <end position="321"/>
    </location>
</feature>
<dbReference type="SMART" id="SM00382">
    <property type="entry name" value="AAA"/>
    <property type="match status" value="1"/>
</dbReference>
<feature type="domain" description="FtsK" evidence="8">
    <location>
        <begin position="488"/>
        <end position="678"/>
    </location>
</feature>
<dbReference type="Gene3D" id="1.10.10.10">
    <property type="entry name" value="Winged helix-like DNA-binding domain superfamily/Winged helix DNA-binding domain"/>
    <property type="match status" value="1"/>
</dbReference>
<feature type="transmembrane region" description="Helical" evidence="7">
    <location>
        <begin position="49"/>
        <end position="66"/>
    </location>
</feature>
<protein>
    <submittedName>
        <fullName evidence="9">DNA translocase FtsK</fullName>
    </submittedName>
</protein>
<comment type="caution">
    <text evidence="9">The sequence shown here is derived from an EMBL/GenBank/DDBJ whole genome shotgun (WGS) entry which is preliminary data.</text>
</comment>
<dbReference type="Pfam" id="PF01580">
    <property type="entry name" value="FtsK_SpoIIIE"/>
    <property type="match status" value="1"/>
</dbReference>
<evidence type="ECO:0000256" key="2">
    <source>
        <dbReference type="ARBA" id="ARBA00022741"/>
    </source>
</evidence>
<dbReference type="CDD" id="cd01127">
    <property type="entry name" value="TrwB_TraG_TraD_VirD4"/>
    <property type="match status" value="1"/>
</dbReference>